<keyword evidence="4 7" id="KW-0808">Transferase</keyword>
<accession>A0A378TEA7</accession>
<dbReference type="Proteomes" id="UP000254978">
    <property type="component" value="Unassembled WGS sequence"/>
</dbReference>
<dbReference type="GO" id="GO:0016757">
    <property type="term" value="F:glycosyltransferase activity"/>
    <property type="evidence" value="ECO:0007669"/>
    <property type="project" value="UniProtKB-KW"/>
</dbReference>
<feature type="domain" description="Galactosyltransferase C-terminal" evidence="6">
    <location>
        <begin position="167"/>
        <end position="206"/>
    </location>
</feature>
<evidence type="ECO:0000256" key="4">
    <source>
        <dbReference type="ARBA" id="ARBA00022679"/>
    </source>
</evidence>
<dbReference type="EMBL" id="UGQT01000001">
    <property type="protein sequence ID" value="STZ58507.1"/>
    <property type="molecule type" value="Genomic_DNA"/>
</dbReference>
<comment type="pathway">
    <text evidence="1">Cell wall biogenesis; cell wall polysaccharide biosynthesis.</text>
</comment>
<dbReference type="GO" id="GO:0071555">
    <property type="term" value="P:cell wall organization"/>
    <property type="evidence" value="ECO:0007669"/>
    <property type="project" value="UniProtKB-KW"/>
</dbReference>
<evidence type="ECO:0000256" key="5">
    <source>
        <dbReference type="ARBA" id="ARBA00023316"/>
    </source>
</evidence>
<keyword evidence="8" id="KW-1185">Reference proteome</keyword>
<sequence length="273" mass="29536">MTGQRCAVITVARGRHTHLARQEAGLARMHRPPDTRVLVAVGDPDIGRLARRGSEVLDLDCGTGALPLARARNAGARQAIDGGAELLIFLDVDCIPSPSLITDYLDAHHRAGRDALLCGPVTYLPPAPDGYDLDTLDELTDPHPARPVPAPGELLAADDHDLFWSLSFAVSASAWQRIGGFCEEYTGYGAEDTDFAAVARAAGVPLLWVGGAHAYHQHHPVSNPPVEHLRDIVANSAVFRRRWGRWPMPGWLDSFENDGLLVRDGDRITLTTG</sequence>
<dbReference type="InterPro" id="IPR027791">
    <property type="entry name" value="Galactosyl_T_C"/>
</dbReference>
<evidence type="ECO:0000313" key="8">
    <source>
        <dbReference type="Proteomes" id="UP000254978"/>
    </source>
</evidence>
<dbReference type="InterPro" id="IPR029044">
    <property type="entry name" value="Nucleotide-diphossugar_trans"/>
</dbReference>
<dbReference type="AlphaFoldDB" id="A0A378TEA7"/>
<dbReference type="Pfam" id="PF02709">
    <property type="entry name" value="Glyco_transf_7C"/>
    <property type="match status" value="1"/>
</dbReference>
<dbReference type="SUPFAM" id="SSF53448">
    <property type="entry name" value="Nucleotide-diphospho-sugar transferases"/>
    <property type="match status" value="1"/>
</dbReference>
<gene>
    <name evidence="7" type="ORF">NCTC10821_02020</name>
</gene>
<protein>
    <submittedName>
        <fullName evidence="7">Putative sugar transferase</fullName>
    </submittedName>
</protein>
<organism evidence="7 8">
    <name type="scientific">Mycolicibacterium tokaiense</name>
    <dbReference type="NCBI Taxonomy" id="39695"/>
    <lineage>
        <taxon>Bacteria</taxon>
        <taxon>Bacillati</taxon>
        <taxon>Actinomycetota</taxon>
        <taxon>Actinomycetes</taxon>
        <taxon>Mycobacteriales</taxon>
        <taxon>Mycobacteriaceae</taxon>
        <taxon>Mycolicibacterium</taxon>
    </lineage>
</organism>
<dbReference type="PANTHER" id="PTHR43179">
    <property type="entry name" value="RHAMNOSYLTRANSFERASE WBBL"/>
    <property type="match status" value="1"/>
</dbReference>
<comment type="similarity">
    <text evidence="2">Belongs to the glycosyltransferase 2 family.</text>
</comment>
<evidence type="ECO:0000256" key="2">
    <source>
        <dbReference type="ARBA" id="ARBA00006739"/>
    </source>
</evidence>
<proteinExistence type="inferred from homology"/>
<evidence type="ECO:0000259" key="6">
    <source>
        <dbReference type="Pfam" id="PF02709"/>
    </source>
</evidence>
<evidence type="ECO:0000256" key="3">
    <source>
        <dbReference type="ARBA" id="ARBA00022676"/>
    </source>
</evidence>
<name>A0A378TEA7_9MYCO</name>
<keyword evidence="5" id="KW-0961">Cell wall biogenesis/degradation</keyword>
<keyword evidence="3" id="KW-0328">Glycosyltransferase</keyword>
<dbReference type="OrthoDB" id="6653642at2"/>
<dbReference type="RefSeq" id="WP_115278309.1">
    <property type="nucleotide sequence ID" value="NZ_AP022600.1"/>
</dbReference>
<dbReference type="PANTHER" id="PTHR43179:SF12">
    <property type="entry name" value="GALACTOFURANOSYLTRANSFERASE GLFT2"/>
    <property type="match status" value="1"/>
</dbReference>
<reference evidence="7 8" key="1">
    <citation type="submission" date="2018-06" db="EMBL/GenBank/DDBJ databases">
        <authorList>
            <consortium name="Pathogen Informatics"/>
            <person name="Doyle S."/>
        </authorList>
    </citation>
    <scope>NUCLEOTIDE SEQUENCE [LARGE SCALE GENOMIC DNA]</scope>
    <source>
        <strain evidence="7 8">NCTC10821</strain>
    </source>
</reference>
<evidence type="ECO:0000256" key="1">
    <source>
        <dbReference type="ARBA" id="ARBA00004776"/>
    </source>
</evidence>
<dbReference type="Gene3D" id="3.90.550.10">
    <property type="entry name" value="Spore Coat Polysaccharide Biosynthesis Protein SpsA, Chain A"/>
    <property type="match status" value="1"/>
</dbReference>
<evidence type="ECO:0000313" key="7">
    <source>
        <dbReference type="EMBL" id="STZ58507.1"/>
    </source>
</evidence>